<dbReference type="GO" id="GO:0009245">
    <property type="term" value="P:lipid A biosynthetic process"/>
    <property type="evidence" value="ECO:0007669"/>
    <property type="project" value="TreeGrafter"/>
</dbReference>
<dbReference type="NCBIfam" id="TIGR00517">
    <property type="entry name" value="acyl_carrier"/>
    <property type="match status" value="1"/>
</dbReference>
<dbReference type="NCBIfam" id="NF002148">
    <property type="entry name" value="PRK00982.1-2"/>
    <property type="match status" value="1"/>
</dbReference>
<dbReference type="InterPro" id="IPR003231">
    <property type="entry name" value="ACP"/>
</dbReference>
<evidence type="ECO:0000256" key="2">
    <source>
        <dbReference type="ARBA" id="ARBA00022450"/>
    </source>
</evidence>
<name>A0A1L9R8D7_ASPWE</name>
<dbReference type="Pfam" id="PF00550">
    <property type="entry name" value="PP-binding"/>
    <property type="match status" value="1"/>
</dbReference>
<dbReference type="RefSeq" id="XP_040684841.1">
    <property type="nucleotide sequence ID" value="XM_040831479.1"/>
</dbReference>
<dbReference type="AlphaFoldDB" id="A0A1L9R8D7"/>
<dbReference type="Proteomes" id="UP000184383">
    <property type="component" value="Unassembled WGS sequence"/>
</dbReference>
<keyword evidence="4" id="KW-0276">Fatty acid metabolism</keyword>
<reference evidence="7" key="1">
    <citation type="journal article" date="2017" name="Genome Biol.">
        <title>Comparative genomics reveals high biological diversity and specific adaptations in the industrially and medically important fungal genus Aspergillus.</title>
        <authorList>
            <person name="de Vries R.P."/>
            <person name="Riley R."/>
            <person name="Wiebenga A."/>
            <person name="Aguilar-Osorio G."/>
            <person name="Amillis S."/>
            <person name="Uchima C.A."/>
            <person name="Anderluh G."/>
            <person name="Asadollahi M."/>
            <person name="Askin M."/>
            <person name="Barry K."/>
            <person name="Battaglia E."/>
            <person name="Bayram O."/>
            <person name="Benocci T."/>
            <person name="Braus-Stromeyer S.A."/>
            <person name="Caldana C."/>
            <person name="Canovas D."/>
            <person name="Cerqueira G.C."/>
            <person name="Chen F."/>
            <person name="Chen W."/>
            <person name="Choi C."/>
            <person name="Clum A."/>
            <person name="Dos Santos R.A."/>
            <person name="Damasio A.R."/>
            <person name="Diallinas G."/>
            <person name="Emri T."/>
            <person name="Fekete E."/>
            <person name="Flipphi M."/>
            <person name="Freyberg S."/>
            <person name="Gallo A."/>
            <person name="Gournas C."/>
            <person name="Habgood R."/>
            <person name="Hainaut M."/>
            <person name="Harispe M.L."/>
            <person name="Henrissat B."/>
            <person name="Hilden K.S."/>
            <person name="Hope R."/>
            <person name="Hossain A."/>
            <person name="Karabika E."/>
            <person name="Karaffa L."/>
            <person name="Karanyi Z."/>
            <person name="Krasevec N."/>
            <person name="Kuo A."/>
            <person name="Kusch H."/>
            <person name="LaButti K."/>
            <person name="Lagendijk E.L."/>
            <person name="Lapidus A."/>
            <person name="Levasseur A."/>
            <person name="Lindquist E."/>
            <person name="Lipzen A."/>
            <person name="Logrieco A.F."/>
            <person name="MacCabe A."/>
            <person name="Maekelae M.R."/>
            <person name="Malavazi I."/>
            <person name="Melin P."/>
            <person name="Meyer V."/>
            <person name="Mielnichuk N."/>
            <person name="Miskei M."/>
            <person name="Molnar A.P."/>
            <person name="Mule G."/>
            <person name="Ngan C.Y."/>
            <person name="Orejas M."/>
            <person name="Orosz E."/>
            <person name="Ouedraogo J.P."/>
            <person name="Overkamp K.M."/>
            <person name="Park H.-S."/>
            <person name="Perrone G."/>
            <person name="Piumi F."/>
            <person name="Punt P.J."/>
            <person name="Ram A.F."/>
            <person name="Ramon A."/>
            <person name="Rauscher S."/>
            <person name="Record E."/>
            <person name="Riano-Pachon D.M."/>
            <person name="Robert V."/>
            <person name="Roehrig J."/>
            <person name="Ruller R."/>
            <person name="Salamov A."/>
            <person name="Salih N.S."/>
            <person name="Samson R.A."/>
            <person name="Sandor E."/>
            <person name="Sanguinetti M."/>
            <person name="Schuetze T."/>
            <person name="Sepcic K."/>
            <person name="Shelest E."/>
            <person name="Sherlock G."/>
            <person name="Sophianopoulou V."/>
            <person name="Squina F.M."/>
            <person name="Sun H."/>
            <person name="Susca A."/>
            <person name="Todd R.B."/>
            <person name="Tsang A."/>
            <person name="Unkles S.E."/>
            <person name="van de Wiele N."/>
            <person name="van Rossen-Uffink D."/>
            <person name="Oliveira J.V."/>
            <person name="Vesth T.C."/>
            <person name="Visser J."/>
            <person name="Yu J.-H."/>
            <person name="Zhou M."/>
            <person name="Andersen M.R."/>
            <person name="Archer D.B."/>
            <person name="Baker S.E."/>
            <person name="Benoit I."/>
            <person name="Brakhage A.A."/>
            <person name="Braus G.H."/>
            <person name="Fischer R."/>
            <person name="Frisvad J.C."/>
            <person name="Goldman G.H."/>
            <person name="Houbraken J."/>
            <person name="Oakley B."/>
            <person name="Pocsi I."/>
            <person name="Scazzocchio C."/>
            <person name="Seiboth B."/>
            <person name="vanKuyk P.A."/>
            <person name="Wortman J."/>
            <person name="Dyer P.S."/>
            <person name="Grigoriev I.V."/>
        </authorList>
    </citation>
    <scope>NUCLEOTIDE SEQUENCE [LARGE SCALE GENOMIC DNA]</scope>
    <source>
        <strain evidence="7">DTO 134E9</strain>
    </source>
</reference>
<evidence type="ECO:0000256" key="3">
    <source>
        <dbReference type="ARBA" id="ARBA00022553"/>
    </source>
</evidence>
<protein>
    <recommendedName>
        <fullName evidence="4">Acyl carrier protein</fullName>
    </recommendedName>
</protein>
<evidence type="ECO:0000313" key="7">
    <source>
        <dbReference type="Proteomes" id="UP000184383"/>
    </source>
</evidence>
<feature type="domain" description="Carrier" evidence="5">
    <location>
        <begin position="1"/>
        <end position="76"/>
    </location>
</feature>
<keyword evidence="3" id="KW-0597">Phosphoprotein</keyword>
<dbReference type="STRING" id="1073089.A0A1L9R8D7"/>
<comment type="similarity">
    <text evidence="1">Belongs to the acyl carrier protein (ACP) family.</text>
</comment>
<dbReference type="InterPro" id="IPR036736">
    <property type="entry name" value="ACP-like_sf"/>
</dbReference>
<dbReference type="OrthoDB" id="448946at2759"/>
<gene>
    <name evidence="6" type="ORF">ASPWEDRAFT_176263</name>
</gene>
<sequence length="79" mass="8893">MSVEEKVFRIVSEQLEVKQEEVTSEKSFENDLGADSLVLVELILAVENEFDLQIADEEAQKLQTVGAVIDYVKAHINVE</sequence>
<dbReference type="SUPFAM" id="SSF47336">
    <property type="entry name" value="ACP-like"/>
    <property type="match status" value="1"/>
</dbReference>
<keyword evidence="4" id="KW-0444">Lipid biosynthesis</keyword>
<evidence type="ECO:0000259" key="5">
    <source>
        <dbReference type="PROSITE" id="PS50075"/>
    </source>
</evidence>
<dbReference type="HAMAP" id="MF_01217">
    <property type="entry name" value="Acyl_carrier"/>
    <property type="match status" value="1"/>
</dbReference>
<comment type="function">
    <text evidence="4">Carrier of the growing fatty acid chain in fatty acid biosynthesis.</text>
</comment>
<proteinExistence type="inferred from homology"/>
<dbReference type="EMBL" id="KV878216">
    <property type="protein sequence ID" value="OJJ31164.1"/>
    <property type="molecule type" value="Genomic_DNA"/>
</dbReference>
<keyword evidence="2 4" id="KW-0596">Phosphopantetheine</keyword>
<evidence type="ECO:0000256" key="1">
    <source>
        <dbReference type="ARBA" id="ARBA00010930"/>
    </source>
</evidence>
<accession>A0A1L9R8D7</accession>
<dbReference type="GeneID" id="63747327"/>
<dbReference type="PANTHER" id="PTHR20863">
    <property type="entry name" value="ACYL CARRIER PROTEIN"/>
    <property type="match status" value="1"/>
</dbReference>
<dbReference type="Gene3D" id="1.10.1200.10">
    <property type="entry name" value="ACP-like"/>
    <property type="match status" value="1"/>
</dbReference>
<dbReference type="NCBIfam" id="NF002150">
    <property type="entry name" value="PRK00982.1-4"/>
    <property type="match status" value="1"/>
</dbReference>
<dbReference type="GO" id="GO:0005829">
    <property type="term" value="C:cytosol"/>
    <property type="evidence" value="ECO:0007669"/>
    <property type="project" value="TreeGrafter"/>
</dbReference>
<dbReference type="GO" id="GO:0016020">
    <property type="term" value="C:membrane"/>
    <property type="evidence" value="ECO:0007669"/>
    <property type="project" value="GOC"/>
</dbReference>
<keyword evidence="4" id="KW-0275">Fatty acid biosynthesis</keyword>
<evidence type="ECO:0000256" key="4">
    <source>
        <dbReference type="RuleBase" id="RU000722"/>
    </source>
</evidence>
<keyword evidence="7" id="KW-1185">Reference proteome</keyword>
<keyword evidence="4" id="KW-0443">Lipid metabolism</keyword>
<dbReference type="PROSITE" id="PS50075">
    <property type="entry name" value="CARRIER"/>
    <property type="match status" value="1"/>
</dbReference>
<dbReference type="VEuPathDB" id="FungiDB:ASPWEDRAFT_176263"/>
<dbReference type="GO" id="GO:0000035">
    <property type="term" value="F:acyl binding"/>
    <property type="evidence" value="ECO:0007669"/>
    <property type="project" value="TreeGrafter"/>
</dbReference>
<organism evidence="6 7">
    <name type="scientific">Aspergillus wentii DTO 134E9</name>
    <dbReference type="NCBI Taxonomy" id="1073089"/>
    <lineage>
        <taxon>Eukaryota</taxon>
        <taxon>Fungi</taxon>
        <taxon>Dikarya</taxon>
        <taxon>Ascomycota</taxon>
        <taxon>Pezizomycotina</taxon>
        <taxon>Eurotiomycetes</taxon>
        <taxon>Eurotiomycetidae</taxon>
        <taxon>Eurotiales</taxon>
        <taxon>Aspergillaceae</taxon>
        <taxon>Aspergillus</taxon>
        <taxon>Aspergillus subgen. Cremei</taxon>
    </lineage>
</organism>
<dbReference type="PANTHER" id="PTHR20863:SF76">
    <property type="entry name" value="CARRIER DOMAIN-CONTAINING PROTEIN"/>
    <property type="match status" value="1"/>
</dbReference>
<dbReference type="GO" id="GO:0000036">
    <property type="term" value="F:acyl carrier activity"/>
    <property type="evidence" value="ECO:0007669"/>
    <property type="project" value="TreeGrafter"/>
</dbReference>
<dbReference type="InterPro" id="IPR009081">
    <property type="entry name" value="PP-bd_ACP"/>
</dbReference>
<evidence type="ECO:0000313" key="6">
    <source>
        <dbReference type="EMBL" id="OJJ31164.1"/>
    </source>
</evidence>